<gene>
    <name evidence="2" type="ORF">GL267_15075</name>
</gene>
<feature type="region of interest" description="Disordered" evidence="1">
    <location>
        <begin position="1"/>
        <end position="21"/>
    </location>
</feature>
<reference evidence="2" key="1">
    <citation type="submission" date="2019-11" db="EMBL/GenBank/DDBJ databases">
        <title>Acidithiobacillus ferrianus sp. nov.: a facultatively anaerobic and extremely acidophilic chemolithoautotroph.</title>
        <authorList>
            <person name="Norris P.R."/>
            <person name="Falagan C."/>
            <person name="Moya-Beltran A."/>
            <person name="Castro M."/>
            <person name="Quatrini R."/>
            <person name="Johnson D.B."/>
        </authorList>
    </citation>
    <scope>NUCLEOTIDE SEQUENCE [LARGE SCALE GENOMIC DNA]</scope>
    <source>
        <strain evidence="2">MG</strain>
    </source>
</reference>
<evidence type="ECO:0000256" key="1">
    <source>
        <dbReference type="SAM" id="MobiDB-lite"/>
    </source>
</evidence>
<organism evidence="2">
    <name type="scientific">Acidithiobacillus ferrianus</name>
    <dbReference type="NCBI Taxonomy" id="2678518"/>
    <lineage>
        <taxon>Bacteria</taxon>
        <taxon>Pseudomonadati</taxon>
        <taxon>Pseudomonadota</taxon>
        <taxon>Acidithiobacillia</taxon>
        <taxon>Acidithiobacillales</taxon>
        <taxon>Acidithiobacillaceae</taxon>
        <taxon>Acidithiobacillus</taxon>
    </lineage>
</organism>
<protein>
    <submittedName>
        <fullName evidence="2">AAA family ATPase</fullName>
    </submittedName>
</protein>
<dbReference type="RefSeq" id="WP_163099423.1">
    <property type="nucleotide sequence ID" value="NZ_CP127523.1"/>
</dbReference>
<sequence length="153" mass="16322">MALDGDDWTQNIPPYGDEFEQPVPRLSVVPAGPSAGADAALPEPEAPRPPLFTRIGELLAHPQPVDWLVKGWLERDTTAALIAEPGRGKSFAALDMACCVALGRDWHGIPTKQAPVLFLAGEGRAAMVRRACAWSIVYESLSTAPLHLSSGAE</sequence>
<dbReference type="SUPFAM" id="SSF52540">
    <property type="entry name" value="P-loop containing nucleoside triphosphate hydrolases"/>
    <property type="match status" value="1"/>
</dbReference>
<evidence type="ECO:0000313" key="2">
    <source>
        <dbReference type="EMBL" id="NDU43902.1"/>
    </source>
</evidence>
<name>A0A845U889_9PROT</name>
<dbReference type="Pfam" id="PF13481">
    <property type="entry name" value="AAA_25"/>
    <property type="match status" value="1"/>
</dbReference>
<dbReference type="EMBL" id="WNJL01000050">
    <property type="protein sequence ID" value="NDU43902.1"/>
    <property type="molecule type" value="Genomic_DNA"/>
</dbReference>
<dbReference type="InterPro" id="IPR027417">
    <property type="entry name" value="P-loop_NTPase"/>
</dbReference>
<dbReference type="AlphaFoldDB" id="A0A845U889"/>
<accession>A0A845U889</accession>
<dbReference type="Gene3D" id="3.40.50.300">
    <property type="entry name" value="P-loop containing nucleotide triphosphate hydrolases"/>
    <property type="match status" value="1"/>
</dbReference>
<comment type="caution">
    <text evidence="2">The sequence shown here is derived from an EMBL/GenBank/DDBJ whole genome shotgun (WGS) entry which is preliminary data.</text>
</comment>
<proteinExistence type="predicted"/>